<feature type="coiled-coil region" evidence="1">
    <location>
        <begin position="274"/>
        <end position="315"/>
    </location>
</feature>
<proteinExistence type="predicted"/>
<evidence type="ECO:0000256" key="1">
    <source>
        <dbReference type="SAM" id="Coils"/>
    </source>
</evidence>
<keyword evidence="1" id="KW-0175">Coiled coil</keyword>
<accession>A0A7S2P697</accession>
<gene>
    <name evidence="2" type="ORF">LDAN0321_LOCUS9661</name>
</gene>
<sequence>MVFFSAKTHEMPLRPTLTQLKPKVNRVMTFSSESDFSTHNDENPFSSEDPISKIAAKDSMAATTISLPGEADNFDATLLDDCFIETSKIAGGVGNIFSDIKLDNDALIQQMHSSREENWNNLNTGIDEKQLLKAKLADAESYIQESQVWSSNTYNTVLELQQENVSFLQNYQAAQSNLSQCQRENENLHRCLLVAENNLSNLQHQNYMVCQHMTALNCEVFSLEKKLVTLKEENVRLKNINESLQVDQNQVTGKQSTRSKSRHLMDVADEVGGFSDLVQEVKHLRDEVKILREEKKELLDEIDELEGLNGELEYKHSENRMELCAALFKIQRLSIADETAISSVAAVSHT</sequence>
<dbReference type="EMBL" id="HBGY01014906">
    <property type="protein sequence ID" value="CAD9578665.1"/>
    <property type="molecule type" value="Transcribed_RNA"/>
</dbReference>
<organism evidence="2">
    <name type="scientific">Leptocylindrus danicus</name>
    <dbReference type="NCBI Taxonomy" id="163516"/>
    <lineage>
        <taxon>Eukaryota</taxon>
        <taxon>Sar</taxon>
        <taxon>Stramenopiles</taxon>
        <taxon>Ochrophyta</taxon>
        <taxon>Bacillariophyta</taxon>
        <taxon>Coscinodiscophyceae</taxon>
        <taxon>Chaetocerotophycidae</taxon>
        <taxon>Leptocylindrales</taxon>
        <taxon>Leptocylindraceae</taxon>
        <taxon>Leptocylindrus</taxon>
    </lineage>
</organism>
<reference evidence="2" key="1">
    <citation type="submission" date="2021-01" db="EMBL/GenBank/DDBJ databases">
        <authorList>
            <person name="Corre E."/>
            <person name="Pelletier E."/>
            <person name="Niang G."/>
            <person name="Scheremetjew M."/>
            <person name="Finn R."/>
            <person name="Kale V."/>
            <person name="Holt S."/>
            <person name="Cochrane G."/>
            <person name="Meng A."/>
            <person name="Brown T."/>
            <person name="Cohen L."/>
        </authorList>
    </citation>
    <scope>NUCLEOTIDE SEQUENCE</scope>
    <source>
        <strain evidence="2">B650</strain>
    </source>
</reference>
<evidence type="ECO:0000313" key="2">
    <source>
        <dbReference type="EMBL" id="CAD9578665.1"/>
    </source>
</evidence>
<name>A0A7S2P697_9STRA</name>
<protein>
    <submittedName>
        <fullName evidence="2">Uncharacterized protein</fullName>
    </submittedName>
</protein>
<feature type="coiled-coil region" evidence="1">
    <location>
        <begin position="213"/>
        <end position="250"/>
    </location>
</feature>
<dbReference type="AlphaFoldDB" id="A0A7S2P697"/>